<feature type="domain" description="Mandelate racemase/muconate lactonizing enzyme C-terminal" evidence="4">
    <location>
        <begin position="147"/>
        <end position="260"/>
    </location>
</feature>
<sequence>MKIQQIKILQLNWGQLSPIWHPLLVIEIETDQKIVGYGEAGVAYSAGVSAVAHLIQELGQRIIGKNPLLINQIWQDFYEHTFWAKGGGTLFYSAISAIDIALWDIKGKTANMPIYQLLGGKITSHIHSYASHIEYGWGPFSRYVKTPHDFYRIAKRAVDDGYQTIKLDPIDQETDNTTLSSRGLLTQEQLNRAYERTAAVRQALGPNKQLILDCHANLRVESAIQLAHRLLPLKIYYFEEPVPTIDPHDYDTIADQTSIPLAVGEHLTIAKSFAPYIRQRNIGIVQPDLGTCGGFSMARQINSLALVNDINLQLHVCGSPIATAAALQFEAAMPNFLIHENHEITLKQAYRETLTKPLIAKNGVYEVSTNAGLGVELSDKARHNSEVIIVK</sequence>
<dbReference type="Gene3D" id="3.30.390.10">
    <property type="entry name" value="Enolase-like, N-terminal domain"/>
    <property type="match status" value="1"/>
</dbReference>
<dbReference type="Gene3D" id="3.20.20.120">
    <property type="entry name" value="Enolase-like C-terminal domain"/>
    <property type="match status" value="1"/>
</dbReference>
<dbReference type="PANTHER" id="PTHR48080">
    <property type="entry name" value="D-GALACTONATE DEHYDRATASE-RELATED"/>
    <property type="match status" value="1"/>
</dbReference>
<dbReference type="Proteomes" id="UP001527392">
    <property type="component" value="Unassembled WGS sequence"/>
</dbReference>
<protein>
    <submittedName>
        <fullName evidence="5">Mandelate racemase/muconate lactonizing enzyme family protein</fullName>
    </submittedName>
</protein>
<accession>A0ABT4KAP6</accession>
<organism evidence="5 6">
    <name type="scientific">Limosilactobacillus vaginalis</name>
    <dbReference type="NCBI Taxonomy" id="1633"/>
    <lineage>
        <taxon>Bacteria</taxon>
        <taxon>Bacillati</taxon>
        <taxon>Bacillota</taxon>
        <taxon>Bacilli</taxon>
        <taxon>Lactobacillales</taxon>
        <taxon>Lactobacillaceae</taxon>
        <taxon>Limosilactobacillus</taxon>
    </lineage>
</organism>
<evidence type="ECO:0000259" key="4">
    <source>
        <dbReference type="SMART" id="SM00922"/>
    </source>
</evidence>
<evidence type="ECO:0000313" key="6">
    <source>
        <dbReference type="Proteomes" id="UP001527392"/>
    </source>
</evidence>
<proteinExistence type="predicted"/>
<dbReference type="Pfam" id="PF13378">
    <property type="entry name" value="MR_MLE_C"/>
    <property type="match status" value="1"/>
</dbReference>
<dbReference type="InterPro" id="IPR034593">
    <property type="entry name" value="DgoD-like"/>
</dbReference>
<evidence type="ECO:0000256" key="3">
    <source>
        <dbReference type="ARBA" id="ARBA00023239"/>
    </source>
</evidence>
<dbReference type="PANTHER" id="PTHR48080:SF2">
    <property type="entry name" value="D-GALACTONATE DEHYDRATASE"/>
    <property type="match status" value="1"/>
</dbReference>
<evidence type="ECO:0000313" key="5">
    <source>
        <dbReference type="EMBL" id="MCZ3782222.1"/>
    </source>
</evidence>
<dbReference type="EMBL" id="JAKHMS010000031">
    <property type="protein sequence ID" value="MCZ3782222.1"/>
    <property type="molecule type" value="Genomic_DNA"/>
</dbReference>
<dbReference type="SUPFAM" id="SSF51604">
    <property type="entry name" value="Enolase C-terminal domain-like"/>
    <property type="match status" value="1"/>
</dbReference>
<dbReference type="InterPro" id="IPR029017">
    <property type="entry name" value="Enolase-like_N"/>
</dbReference>
<keyword evidence="6" id="KW-1185">Reference proteome</keyword>
<keyword evidence="2" id="KW-0460">Magnesium</keyword>
<gene>
    <name evidence="5" type="ORF">L2504_08780</name>
</gene>
<dbReference type="PROSITE" id="PS00908">
    <property type="entry name" value="MR_MLE_1"/>
    <property type="match status" value="1"/>
</dbReference>
<dbReference type="InterPro" id="IPR013342">
    <property type="entry name" value="Mandelate_racemase_C"/>
</dbReference>
<name>A0ABT4KAP6_9LACO</name>
<dbReference type="InterPro" id="IPR013341">
    <property type="entry name" value="Mandelate_racemase_N_dom"/>
</dbReference>
<dbReference type="SFLD" id="SFLDS00001">
    <property type="entry name" value="Enolase"/>
    <property type="match status" value="1"/>
</dbReference>
<dbReference type="SFLD" id="SFLDG00179">
    <property type="entry name" value="mandelate_racemase"/>
    <property type="match status" value="1"/>
</dbReference>
<dbReference type="RefSeq" id="WP_269257460.1">
    <property type="nucleotide sequence ID" value="NZ_JAKHMK010000030.1"/>
</dbReference>
<dbReference type="SMART" id="SM00922">
    <property type="entry name" value="MR_MLE"/>
    <property type="match status" value="1"/>
</dbReference>
<dbReference type="InterPro" id="IPR018110">
    <property type="entry name" value="Mandel_Rmase/mucon_lact_enz_CS"/>
</dbReference>
<evidence type="ECO:0000256" key="1">
    <source>
        <dbReference type="ARBA" id="ARBA00022723"/>
    </source>
</evidence>
<keyword evidence="1" id="KW-0479">Metal-binding</keyword>
<keyword evidence="3" id="KW-0456">Lyase</keyword>
<comment type="caution">
    <text evidence="5">The sequence shown here is derived from an EMBL/GenBank/DDBJ whole genome shotgun (WGS) entry which is preliminary data.</text>
</comment>
<dbReference type="CDD" id="cd03316">
    <property type="entry name" value="MR_like"/>
    <property type="match status" value="1"/>
</dbReference>
<evidence type="ECO:0000256" key="2">
    <source>
        <dbReference type="ARBA" id="ARBA00022842"/>
    </source>
</evidence>
<reference evidence="5 6" key="1">
    <citation type="submission" date="2022-01" db="EMBL/GenBank/DDBJ databases">
        <title>VMRC isolate genome collection.</title>
        <authorList>
            <person name="France M."/>
            <person name="Rutt L."/>
            <person name="Humphrys M."/>
            <person name="Ravel J."/>
        </authorList>
    </citation>
    <scope>NUCLEOTIDE SEQUENCE [LARGE SCALE GENOMIC DNA]</scope>
    <source>
        <strain evidence="5 6">C0030B4</strain>
    </source>
</reference>
<dbReference type="Pfam" id="PF02746">
    <property type="entry name" value="MR_MLE_N"/>
    <property type="match status" value="1"/>
</dbReference>
<dbReference type="InterPro" id="IPR029065">
    <property type="entry name" value="Enolase_C-like"/>
</dbReference>
<dbReference type="InterPro" id="IPR036849">
    <property type="entry name" value="Enolase-like_C_sf"/>
</dbReference>
<dbReference type="SUPFAM" id="SSF54826">
    <property type="entry name" value="Enolase N-terminal domain-like"/>
    <property type="match status" value="1"/>
</dbReference>